<evidence type="ECO:0000256" key="5">
    <source>
        <dbReference type="ARBA" id="ARBA00023002"/>
    </source>
</evidence>
<dbReference type="GO" id="GO:0005737">
    <property type="term" value="C:cytoplasm"/>
    <property type="evidence" value="ECO:0007669"/>
    <property type="project" value="TreeGrafter"/>
</dbReference>
<evidence type="ECO:0000256" key="1">
    <source>
        <dbReference type="ARBA" id="ARBA00001947"/>
    </source>
</evidence>
<accession>L0AA24</accession>
<keyword evidence="3" id="KW-0479">Metal-binding</keyword>
<dbReference type="InterPro" id="IPR013149">
    <property type="entry name" value="ADH-like_C"/>
</dbReference>
<dbReference type="PANTHER" id="PTHR42940">
    <property type="entry name" value="ALCOHOL DEHYDROGENASE 1-RELATED"/>
    <property type="match status" value="1"/>
</dbReference>
<dbReference type="InterPro" id="IPR013154">
    <property type="entry name" value="ADH-like_N"/>
</dbReference>
<feature type="domain" description="Enoyl reductase (ER)" evidence="6">
    <location>
        <begin position="6"/>
        <end position="315"/>
    </location>
</feature>
<dbReference type="Gene3D" id="3.90.180.10">
    <property type="entry name" value="Medium-chain alcohol dehydrogenases, catalytic domain"/>
    <property type="match status" value="1"/>
</dbReference>
<dbReference type="HOGENOM" id="CLU_026673_11_0_2"/>
<dbReference type="KEGG" id="clg:Calag_1031"/>
<dbReference type="SUPFAM" id="SSF50129">
    <property type="entry name" value="GroES-like"/>
    <property type="match status" value="1"/>
</dbReference>
<protein>
    <submittedName>
        <fullName evidence="7">Zn-dependent alcohol dehydrogenase</fullName>
    </submittedName>
</protein>
<evidence type="ECO:0000256" key="3">
    <source>
        <dbReference type="ARBA" id="ARBA00022723"/>
    </source>
</evidence>
<keyword evidence="8" id="KW-1185">Reference proteome</keyword>
<evidence type="ECO:0000313" key="8">
    <source>
        <dbReference type="Proteomes" id="UP000010469"/>
    </source>
</evidence>
<dbReference type="GO" id="GO:0004022">
    <property type="term" value="F:alcohol dehydrogenase (NAD+) activity"/>
    <property type="evidence" value="ECO:0007669"/>
    <property type="project" value="TreeGrafter"/>
</dbReference>
<organism evidence="7 8">
    <name type="scientific">Caldisphaera lagunensis (strain DSM 15908 / JCM 11604 / ANMR 0165 / IC-154)</name>
    <dbReference type="NCBI Taxonomy" id="1056495"/>
    <lineage>
        <taxon>Archaea</taxon>
        <taxon>Thermoproteota</taxon>
        <taxon>Thermoprotei</taxon>
        <taxon>Acidilobales</taxon>
        <taxon>Caldisphaeraceae</taxon>
        <taxon>Caldisphaera</taxon>
    </lineage>
</organism>
<dbReference type="InterPro" id="IPR036291">
    <property type="entry name" value="NAD(P)-bd_dom_sf"/>
</dbReference>
<dbReference type="GO" id="GO:0046872">
    <property type="term" value="F:metal ion binding"/>
    <property type="evidence" value="ECO:0007669"/>
    <property type="project" value="UniProtKB-KW"/>
</dbReference>
<dbReference type="PANTHER" id="PTHR42940:SF8">
    <property type="entry name" value="VACUOLAR PROTEIN SORTING-ASSOCIATED PROTEIN 11"/>
    <property type="match status" value="1"/>
</dbReference>
<dbReference type="Proteomes" id="UP000010469">
    <property type="component" value="Chromosome"/>
</dbReference>
<evidence type="ECO:0000259" key="6">
    <source>
        <dbReference type="SMART" id="SM00829"/>
    </source>
</evidence>
<dbReference type="EMBL" id="CP003378">
    <property type="protein sequence ID" value="AFZ70753.1"/>
    <property type="molecule type" value="Genomic_DNA"/>
</dbReference>
<reference evidence="8" key="1">
    <citation type="submission" date="2012-03" db="EMBL/GenBank/DDBJ databases">
        <title>Complete genome of Caldisphaera lagunensis DSM 15908.</title>
        <authorList>
            <person name="Lucas S."/>
            <person name="Copeland A."/>
            <person name="Lapidus A."/>
            <person name="Glavina del Rio T."/>
            <person name="Dalin E."/>
            <person name="Tice H."/>
            <person name="Bruce D."/>
            <person name="Goodwin L."/>
            <person name="Pitluck S."/>
            <person name="Peters L."/>
            <person name="Mikhailova N."/>
            <person name="Teshima H."/>
            <person name="Kyrpides N."/>
            <person name="Mavromatis K."/>
            <person name="Ivanova N."/>
            <person name="Brettin T."/>
            <person name="Detter J.C."/>
            <person name="Han C."/>
            <person name="Larimer F."/>
            <person name="Land M."/>
            <person name="Hauser L."/>
            <person name="Markowitz V."/>
            <person name="Cheng J.-F."/>
            <person name="Hugenholtz P."/>
            <person name="Woyke T."/>
            <person name="Wu D."/>
            <person name="Spring S."/>
            <person name="Schroeder M."/>
            <person name="Brambilla E."/>
            <person name="Klenk H.-P."/>
            <person name="Eisen J.A."/>
        </authorList>
    </citation>
    <scope>NUCLEOTIDE SEQUENCE [LARGE SCALE GENOMIC DNA]</scope>
    <source>
        <strain evidence="8">DSM 15908 / JCM 11604 / IC-154</strain>
    </source>
</reference>
<comment type="cofactor">
    <cofactor evidence="1">
        <name>Zn(2+)</name>
        <dbReference type="ChEBI" id="CHEBI:29105"/>
    </cofactor>
</comment>
<keyword evidence="4" id="KW-0862">Zinc</keyword>
<keyword evidence="5" id="KW-0560">Oxidoreductase</keyword>
<evidence type="ECO:0000256" key="4">
    <source>
        <dbReference type="ARBA" id="ARBA00022833"/>
    </source>
</evidence>
<dbReference type="InParanoid" id="L0AA24"/>
<gene>
    <name evidence="7" type="ordered locus">Calag_1031</name>
</gene>
<name>L0AA24_CALLD</name>
<dbReference type="InterPro" id="IPR011032">
    <property type="entry name" value="GroES-like_sf"/>
</dbReference>
<dbReference type="eggNOG" id="arCOG01455">
    <property type="taxonomic scope" value="Archaea"/>
</dbReference>
<dbReference type="SUPFAM" id="SSF51735">
    <property type="entry name" value="NAD(P)-binding Rossmann-fold domains"/>
    <property type="match status" value="1"/>
</dbReference>
<evidence type="ECO:0000256" key="2">
    <source>
        <dbReference type="ARBA" id="ARBA00008072"/>
    </source>
</evidence>
<dbReference type="InterPro" id="IPR020843">
    <property type="entry name" value="ER"/>
</dbReference>
<dbReference type="AlphaFoldDB" id="L0AA24"/>
<dbReference type="SMART" id="SM00829">
    <property type="entry name" value="PKS_ER"/>
    <property type="match status" value="1"/>
</dbReference>
<proteinExistence type="inferred from homology"/>
<dbReference type="Pfam" id="PF08240">
    <property type="entry name" value="ADH_N"/>
    <property type="match status" value="1"/>
</dbReference>
<sequence>MKIRAAVLKEFRKPFSIEEINVEPKEDEVIVNIKAVGVCGRDLVVWKGGFRNLKTPLVLGHEIFGEFNGKPVAVFPAKVGKECLKLSEGKENLCNDYSIIGEKEMGGYSEAIAIPKWNLIDLPDKDYEKYAASTCGVATIIHANNLAKLDKGSKVLVTGANGGVGIHAIQYLSNLYEVYAYVRSEEKAKQLKDLNVTPVTSFDFYKKFGKVDGVFEIVGSLTINESMLSLKKEGKLILIGNISGEPINLIRPAFIVMNEISIIGSAAYTKKEYEEAIKIISEGKVKPFYKAYNLSDINNAYNDIINGKIVGRAVLRI</sequence>
<dbReference type="STRING" id="1056495.Calag_1031"/>
<dbReference type="Pfam" id="PF00107">
    <property type="entry name" value="ADH_zinc_N"/>
    <property type="match status" value="1"/>
</dbReference>
<comment type="similarity">
    <text evidence="2">Belongs to the zinc-containing alcohol dehydrogenase family.</text>
</comment>
<evidence type="ECO:0000313" key="7">
    <source>
        <dbReference type="EMBL" id="AFZ70753.1"/>
    </source>
</evidence>